<protein>
    <recommendedName>
        <fullName evidence="4">AzlD domain-containing protein</fullName>
    </recommendedName>
</protein>
<feature type="transmembrane region" description="Helical" evidence="1">
    <location>
        <begin position="75"/>
        <end position="97"/>
    </location>
</feature>
<dbReference type="Pfam" id="PF05437">
    <property type="entry name" value="AzlD"/>
    <property type="match status" value="1"/>
</dbReference>
<evidence type="ECO:0000313" key="3">
    <source>
        <dbReference type="Proteomes" id="UP001501599"/>
    </source>
</evidence>
<evidence type="ECO:0000313" key="2">
    <source>
        <dbReference type="EMBL" id="GAA2174934.1"/>
    </source>
</evidence>
<proteinExistence type="predicted"/>
<accession>A0ABP5MJU0</accession>
<dbReference type="InterPro" id="IPR008407">
    <property type="entry name" value="Brnchd-chn_aa_trnsp_AzlD"/>
</dbReference>
<feature type="transmembrane region" description="Helical" evidence="1">
    <location>
        <begin position="37"/>
        <end position="63"/>
    </location>
</feature>
<keyword evidence="1" id="KW-0812">Transmembrane</keyword>
<evidence type="ECO:0008006" key="4">
    <source>
        <dbReference type="Google" id="ProtNLM"/>
    </source>
</evidence>
<keyword evidence="1" id="KW-1133">Transmembrane helix</keyword>
<name>A0ABP5MJU0_9MICO</name>
<evidence type="ECO:0000256" key="1">
    <source>
        <dbReference type="SAM" id="Phobius"/>
    </source>
</evidence>
<gene>
    <name evidence="2" type="ORF">GCM10009846_22790</name>
</gene>
<reference evidence="3" key="1">
    <citation type="journal article" date="2019" name="Int. J. Syst. Evol. Microbiol.">
        <title>The Global Catalogue of Microorganisms (GCM) 10K type strain sequencing project: providing services to taxonomists for standard genome sequencing and annotation.</title>
        <authorList>
            <consortium name="The Broad Institute Genomics Platform"/>
            <consortium name="The Broad Institute Genome Sequencing Center for Infectious Disease"/>
            <person name="Wu L."/>
            <person name="Ma J."/>
        </authorList>
    </citation>
    <scope>NUCLEOTIDE SEQUENCE [LARGE SCALE GENOMIC DNA]</scope>
    <source>
        <strain evidence="3">JCM 16026</strain>
    </source>
</reference>
<dbReference type="EMBL" id="BAAAQT010000006">
    <property type="protein sequence ID" value="GAA2174934.1"/>
    <property type="molecule type" value="Genomic_DNA"/>
</dbReference>
<dbReference type="Proteomes" id="UP001501599">
    <property type="component" value="Unassembled WGS sequence"/>
</dbReference>
<dbReference type="RefSeq" id="WP_344343686.1">
    <property type="nucleotide sequence ID" value="NZ_BAAAQT010000006.1"/>
</dbReference>
<comment type="caution">
    <text evidence="2">The sequence shown here is derived from an EMBL/GenBank/DDBJ whole genome shotgun (WGS) entry which is preliminary data.</text>
</comment>
<sequence>MTTWHVILLASILVAGTKVLGHLAPAERLEGPRPRRILELVTVSLLAALVAVQTLATGTALVLDARVPAVALAIVLYRLRVPFLVVVLAAAATAALLRRLAGWP</sequence>
<keyword evidence="3" id="KW-1185">Reference proteome</keyword>
<keyword evidence="1" id="KW-0472">Membrane</keyword>
<organism evidence="2 3">
    <name type="scientific">Agrococcus versicolor</name>
    <dbReference type="NCBI Taxonomy" id="501482"/>
    <lineage>
        <taxon>Bacteria</taxon>
        <taxon>Bacillati</taxon>
        <taxon>Actinomycetota</taxon>
        <taxon>Actinomycetes</taxon>
        <taxon>Micrococcales</taxon>
        <taxon>Microbacteriaceae</taxon>
        <taxon>Agrococcus</taxon>
    </lineage>
</organism>